<proteinExistence type="predicted"/>
<comment type="caution">
    <text evidence="2">The sequence shown here is derived from an EMBL/GenBank/DDBJ whole genome shotgun (WGS) entry which is preliminary data.</text>
</comment>
<keyword evidence="1" id="KW-1133">Transmembrane helix</keyword>
<gene>
    <name evidence="2" type="ORF">GCM10010406_16920</name>
</gene>
<feature type="transmembrane region" description="Helical" evidence="1">
    <location>
        <begin position="176"/>
        <end position="195"/>
    </location>
</feature>
<keyword evidence="1" id="KW-0812">Transmembrane</keyword>
<evidence type="ECO:0000313" key="3">
    <source>
        <dbReference type="Proteomes" id="UP001501358"/>
    </source>
</evidence>
<keyword evidence="1" id="KW-0472">Membrane</keyword>
<organism evidence="2 3">
    <name type="scientific">Streptomyces thermolineatus</name>
    <dbReference type="NCBI Taxonomy" id="44033"/>
    <lineage>
        <taxon>Bacteria</taxon>
        <taxon>Bacillati</taxon>
        <taxon>Actinomycetota</taxon>
        <taxon>Actinomycetes</taxon>
        <taxon>Kitasatosporales</taxon>
        <taxon>Streptomycetaceae</taxon>
        <taxon>Streptomyces</taxon>
    </lineage>
</organism>
<feature type="transmembrane region" description="Helical" evidence="1">
    <location>
        <begin position="112"/>
        <end position="136"/>
    </location>
</feature>
<name>A0ABP5YLR6_9ACTN</name>
<dbReference type="Proteomes" id="UP001501358">
    <property type="component" value="Unassembled WGS sequence"/>
</dbReference>
<dbReference type="EMBL" id="BAAATA010000007">
    <property type="protein sequence ID" value="GAA2481237.1"/>
    <property type="molecule type" value="Genomic_DNA"/>
</dbReference>
<evidence type="ECO:0000256" key="1">
    <source>
        <dbReference type="SAM" id="Phobius"/>
    </source>
</evidence>
<reference evidence="3" key="1">
    <citation type="journal article" date="2019" name="Int. J. Syst. Evol. Microbiol.">
        <title>The Global Catalogue of Microorganisms (GCM) 10K type strain sequencing project: providing services to taxonomists for standard genome sequencing and annotation.</title>
        <authorList>
            <consortium name="The Broad Institute Genomics Platform"/>
            <consortium name="The Broad Institute Genome Sequencing Center for Infectious Disease"/>
            <person name="Wu L."/>
            <person name="Ma J."/>
        </authorList>
    </citation>
    <scope>NUCLEOTIDE SEQUENCE [LARGE SCALE GENOMIC DNA]</scope>
    <source>
        <strain evidence="3">JCM 6307</strain>
    </source>
</reference>
<accession>A0ABP5YLR6</accession>
<keyword evidence="3" id="KW-1185">Reference proteome</keyword>
<feature type="transmembrane region" description="Helical" evidence="1">
    <location>
        <begin position="148"/>
        <end position="170"/>
    </location>
</feature>
<protein>
    <submittedName>
        <fullName evidence="2">Uncharacterized protein</fullName>
    </submittedName>
</protein>
<sequence>MSATMFDFSPGAEVPVAGGAGGTAPTQALASAAYRDSPVDELTAANPDAKFSGARYSLLVPNLGEAFSRAVQKRLLAPGRPEMVQAFGIDPKSVVDHCMAASRIRRERDSRLTAVMLACAVLFLPGTLVWLGAFQLRRILAAKRTGPGAGVVGGVVLFVVAMFAALFLLVPPFTGFWSLYFRLVLVAPVAGWLLAKQICERTARVLRERWSGVLAGSGAATVPEAVPSKPNDHKAEQLRKEYVRLGAEQNSNVLFYAGRKGILGMGPRWGVWQMAETLEPRPGTGSIDPFRSWDVARAIQDRLTQLDRGPLHTGGFPKPDVRHWVVVPVGEGADKIERPTGSETEAYSVKPFEVQRICNEQHFDNGPRHYLGVQFVLYDGKLVNNLLVNISVLYNTLRVEISAYSLGPVSGKLTGGPSAKTKSVDKAFKPWEKRTVQLPLVDMDEVVRLSVRAPFTWFPHILDEIGGKLALPEPFGLRHAWTETPWNHRFMADDALRAVTPVLRAVHAATVEVLHEHGVNTDKFALGGAPDAKPGKTDDYGL</sequence>
<evidence type="ECO:0000313" key="2">
    <source>
        <dbReference type="EMBL" id="GAA2481237.1"/>
    </source>
</evidence>